<evidence type="ECO:0000313" key="2">
    <source>
        <dbReference type="EMBL" id="RJL24161.1"/>
    </source>
</evidence>
<dbReference type="Proteomes" id="UP000265768">
    <property type="component" value="Unassembled WGS sequence"/>
</dbReference>
<evidence type="ECO:0000259" key="1">
    <source>
        <dbReference type="Pfam" id="PF00144"/>
    </source>
</evidence>
<dbReference type="Pfam" id="PF00144">
    <property type="entry name" value="Beta-lactamase"/>
    <property type="match status" value="1"/>
</dbReference>
<dbReference type="PROSITE" id="PS51257">
    <property type="entry name" value="PROKAR_LIPOPROTEIN"/>
    <property type="match status" value="1"/>
</dbReference>
<proteinExistence type="predicted"/>
<protein>
    <submittedName>
        <fullName evidence="2">Class A beta-lactamase-related serine hydrolase</fullName>
    </submittedName>
</protein>
<dbReference type="SUPFAM" id="SSF56601">
    <property type="entry name" value="beta-lactamase/transpeptidase-like"/>
    <property type="match status" value="1"/>
</dbReference>
<sequence length="431" mass="46619">MIRGALLLAGAAAATGCETLPELLDSGRGDAGTPRVARPRTAAEIVTRGEAPRELARFDDAMKTFMAKRGITAGQLAVARKGHLLLARGYGAAAGPAVEPTTLFRIASLSKHITAAAVLRLAQRGKVRLDDPVKDLLGLRPAPGGEMDHRLKDVTVRRLLEHSGGWDMRVSGDPVFLGREDALRLGDALGLGGRLPIGREDVIRYVTGRRLDFTPGLRTAYGNYGYLLLGRVVEKASGRPYAAYVTEELLAPLGITRMRLGRSRREHTPGEVAYESEEMVTTVLDDSGERVPAPYGGVNLELGDSAAGWVASAVDLLRFQRVFDPEAGLLTRGSIRSAFAKPEPGPQEDGWWYGKGWFVREAEGGLDAWHEGGLAGAYTHLYRRHDGVAYAAFFNRSEAEGEADYDIGLALRDTAGAIRTWPGTDLTPRYF</sequence>
<dbReference type="PANTHER" id="PTHR46825">
    <property type="entry name" value="D-ALANYL-D-ALANINE-CARBOXYPEPTIDASE/ENDOPEPTIDASE AMPH"/>
    <property type="match status" value="1"/>
</dbReference>
<dbReference type="GO" id="GO:0016787">
    <property type="term" value="F:hydrolase activity"/>
    <property type="evidence" value="ECO:0007669"/>
    <property type="project" value="UniProtKB-KW"/>
</dbReference>
<feature type="domain" description="Beta-lactamase-related" evidence="1">
    <location>
        <begin position="58"/>
        <end position="408"/>
    </location>
</feature>
<gene>
    <name evidence="2" type="ORF">D5H75_30430</name>
</gene>
<dbReference type="InterPro" id="IPR012338">
    <property type="entry name" value="Beta-lactam/transpept-like"/>
</dbReference>
<comment type="caution">
    <text evidence="2">The sequence shown here is derived from an EMBL/GenBank/DDBJ whole genome shotgun (WGS) entry which is preliminary data.</text>
</comment>
<accession>A0A3A4A814</accession>
<organism evidence="2 3">
    <name type="scientific">Bailinhaonella thermotolerans</name>
    <dbReference type="NCBI Taxonomy" id="1070861"/>
    <lineage>
        <taxon>Bacteria</taxon>
        <taxon>Bacillati</taxon>
        <taxon>Actinomycetota</taxon>
        <taxon>Actinomycetes</taxon>
        <taxon>Streptosporangiales</taxon>
        <taxon>Streptosporangiaceae</taxon>
        <taxon>Bailinhaonella</taxon>
    </lineage>
</organism>
<dbReference type="EMBL" id="QZEY01000016">
    <property type="protein sequence ID" value="RJL24161.1"/>
    <property type="molecule type" value="Genomic_DNA"/>
</dbReference>
<evidence type="ECO:0000313" key="3">
    <source>
        <dbReference type="Proteomes" id="UP000265768"/>
    </source>
</evidence>
<keyword evidence="3" id="KW-1185">Reference proteome</keyword>
<dbReference type="Gene3D" id="3.40.710.10">
    <property type="entry name" value="DD-peptidase/beta-lactamase superfamily"/>
    <property type="match status" value="1"/>
</dbReference>
<keyword evidence="2" id="KW-0378">Hydrolase</keyword>
<name>A0A3A4A814_9ACTN</name>
<dbReference type="InterPro" id="IPR050491">
    <property type="entry name" value="AmpC-like"/>
</dbReference>
<dbReference type="InterPro" id="IPR001466">
    <property type="entry name" value="Beta-lactam-related"/>
</dbReference>
<dbReference type="AlphaFoldDB" id="A0A3A4A814"/>
<reference evidence="2 3" key="1">
    <citation type="submission" date="2018-09" db="EMBL/GenBank/DDBJ databases">
        <title>YIM 75507 draft genome.</title>
        <authorList>
            <person name="Tang S."/>
            <person name="Feng Y."/>
        </authorList>
    </citation>
    <scope>NUCLEOTIDE SEQUENCE [LARGE SCALE GENOMIC DNA]</scope>
    <source>
        <strain evidence="2 3">YIM 75507</strain>
    </source>
</reference>
<dbReference type="PANTHER" id="PTHR46825:SF9">
    <property type="entry name" value="BETA-LACTAMASE-RELATED DOMAIN-CONTAINING PROTEIN"/>
    <property type="match status" value="1"/>
</dbReference>